<dbReference type="SUPFAM" id="SSF53822">
    <property type="entry name" value="Periplasmic binding protein-like I"/>
    <property type="match status" value="1"/>
</dbReference>
<dbReference type="Pfam" id="PF00356">
    <property type="entry name" value="LacI"/>
    <property type="match status" value="1"/>
</dbReference>
<sequence>MKSRVTSVDVAKEAGVSRTTVSYVLNNVDSVSLKEETRDKVLKAANKLGYFPDNTAQALKTNKAMSIAVVSRRKIDEHRFVPILGGIQSVLSKAGYNILFCSEEKDKDGYPEYYRLFKSKKVDGLIFIAHQEQMKLEDIETRISLLKKDKIPNVFIDYHLNREDINSVDIDYFQGAYLMMRYIIDKKHKNIALIIPDTETEQEKQRVEGVKKAVYESGSARLTIYDKIFTFYDSDEEKSIDKIRNIIKRQKESAIIAAWAHVGLCVISEANRNKMEIPNEIAVAALASSGFERFLYPSMTSIELPMRELGEKASHMILSNLADANICEQSKIPCKIIEMESV</sequence>
<evidence type="ECO:0000313" key="6">
    <source>
        <dbReference type="Proteomes" id="UP000184251"/>
    </source>
</evidence>
<dbReference type="GO" id="GO:0000976">
    <property type="term" value="F:transcription cis-regulatory region binding"/>
    <property type="evidence" value="ECO:0007669"/>
    <property type="project" value="TreeGrafter"/>
</dbReference>
<dbReference type="PROSITE" id="PS50932">
    <property type="entry name" value="HTH_LACI_2"/>
    <property type="match status" value="1"/>
</dbReference>
<feature type="domain" description="HTH lacI-type" evidence="4">
    <location>
        <begin position="5"/>
        <end position="61"/>
    </location>
</feature>
<dbReference type="CDD" id="cd06267">
    <property type="entry name" value="PBP1_LacI_sugar_binding-like"/>
    <property type="match status" value="1"/>
</dbReference>
<dbReference type="GO" id="GO:0003700">
    <property type="term" value="F:DNA-binding transcription factor activity"/>
    <property type="evidence" value="ECO:0007669"/>
    <property type="project" value="TreeGrafter"/>
</dbReference>
<dbReference type="InterPro" id="IPR000843">
    <property type="entry name" value="HTH_LacI"/>
</dbReference>
<protein>
    <submittedName>
        <fullName evidence="5">Transcriptional regulator, LacI family</fullName>
    </submittedName>
</protein>
<evidence type="ECO:0000259" key="4">
    <source>
        <dbReference type="PROSITE" id="PS50932"/>
    </source>
</evidence>
<accession>A0A1M4U434</accession>
<dbReference type="CDD" id="cd01392">
    <property type="entry name" value="HTH_LacI"/>
    <property type="match status" value="1"/>
</dbReference>
<evidence type="ECO:0000256" key="1">
    <source>
        <dbReference type="ARBA" id="ARBA00023015"/>
    </source>
</evidence>
<reference evidence="5 6" key="1">
    <citation type="submission" date="2016-11" db="EMBL/GenBank/DDBJ databases">
        <authorList>
            <person name="Jaros S."/>
            <person name="Januszkiewicz K."/>
            <person name="Wedrychowicz H."/>
        </authorList>
    </citation>
    <scope>NUCLEOTIDE SEQUENCE [LARGE SCALE GENOMIC DNA]</scope>
    <source>
        <strain evidence="5 6">DSM 14828</strain>
    </source>
</reference>
<keyword evidence="6" id="KW-1185">Reference proteome</keyword>
<evidence type="ECO:0000256" key="2">
    <source>
        <dbReference type="ARBA" id="ARBA00023125"/>
    </source>
</evidence>
<dbReference type="AlphaFoldDB" id="A0A1M4U434"/>
<dbReference type="SMART" id="SM00354">
    <property type="entry name" value="HTH_LACI"/>
    <property type="match status" value="1"/>
</dbReference>
<dbReference type="STRING" id="1120975.SAMN02746064_00639"/>
<dbReference type="PANTHER" id="PTHR30146">
    <property type="entry name" value="LACI-RELATED TRANSCRIPTIONAL REPRESSOR"/>
    <property type="match status" value="1"/>
</dbReference>
<evidence type="ECO:0000256" key="3">
    <source>
        <dbReference type="ARBA" id="ARBA00023163"/>
    </source>
</evidence>
<dbReference type="InterPro" id="IPR010982">
    <property type="entry name" value="Lambda_DNA-bd_dom_sf"/>
</dbReference>
<dbReference type="SUPFAM" id="SSF47413">
    <property type="entry name" value="lambda repressor-like DNA-binding domains"/>
    <property type="match status" value="1"/>
</dbReference>
<dbReference type="InterPro" id="IPR046335">
    <property type="entry name" value="LacI/GalR-like_sensor"/>
</dbReference>
<dbReference type="Proteomes" id="UP000184251">
    <property type="component" value="Unassembled WGS sequence"/>
</dbReference>
<dbReference type="Pfam" id="PF13377">
    <property type="entry name" value="Peripla_BP_3"/>
    <property type="match status" value="1"/>
</dbReference>
<evidence type="ECO:0000313" key="5">
    <source>
        <dbReference type="EMBL" id="SHE51561.1"/>
    </source>
</evidence>
<gene>
    <name evidence="5" type="ORF">SAMN02746064_00639</name>
</gene>
<keyword evidence="3" id="KW-0804">Transcription</keyword>
<keyword evidence="2" id="KW-0238">DNA-binding</keyword>
<dbReference type="InterPro" id="IPR028082">
    <property type="entry name" value="Peripla_BP_I"/>
</dbReference>
<proteinExistence type="predicted"/>
<organism evidence="5 6">
    <name type="scientific">Alkalibacter saccharofermentans DSM 14828</name>
    <dbReference type="NCBI Taxonomy" id="1120975"/>
    <lineage>
        <taxon>Bacteria</taxon>
        <taxon>Bacillati</taxon>
        <taxon>Bacillota</taxon>
        <taxon>Clostridia</taxon>
        <taxon>Eubacteriales</taxon>
        <taxon>Eubacteriaceae</taxon>
        <taxon>Alkalibacter</taxon>
    </lineage>
</organism>
<name>A0A1M4U434_9FIRM</name>
<dbReference type="Gene3D" id="3.40.50.2300">
    <property type="match status" value="2"/>
</dbReference>
<dbReference type="EMBL" id="FQTU01000003">
    <property type="protein sequence ID" value="SHE51561.1"/>
    <property type="molecule type" value="Genomic_DNA"/>
</dbReference>
<dbReference type="PANTHER" id="PTHR30146:SF149">
    <property type="entry name" value="HTH-TYPE TRANSCRIPTIONAL REGULATOR EBGR"/>
    <property type="match status" value="1"/>
</dbReference>
<dbReference type="Gene3D" id="1.10.260.40">
    <property type="entry name" value="lambda repressor-like DNA-binding domains"/>
    <property type="match status" value="1"/>
</dbReference>
<keyword evidence="1" id="KW-0805">Transcription regulation</keyword>